<evidence type="ECO:0000256" key="12">
    <source>
        <dbReference type="ARBA" id="ARBA00022827"/>
    </source>
</evidence>
<evidence type="ECO:0000313" key="29">
    <source>
        <dbReference type="Proteomes" id="UP001177023"/>
    </source>
</evidence>
<evidence type="ECO:0000256" key="19">
    <source>
        <dbReference type="ARBA" id="ARBA00023166"/>
    </source>
</evidence>
<evidence type="ECO:0000256" key="18">
    <source>
        <dbReference type="ARBA" id="ARBA00023136"/>
    </source>
</evidence>
<evidence type="ECO:0000256" key="13">
    <source>
        <dbReference type="ARBA" id="ARBA00022857"/>
    </source>
</evidence>
<dbReference type="GO" id="GO:0000246">
    <property type="term" value="F:Delta24(24-1) sterol reductase activity"/>
    <property type="evidence" value="ECO:0007669"/>
    <property type="project" value="TreeGrafter"/>
</dbReference>
<keyword evidence="29" id="KW-1185">Reference proteome</keyword>
<protein>
    <recommendedName>
        <fullName evidence="5">Delta(24)-sterol reductase</fullName>
        <ecNumber evidence="4">1.3.1.72</ecNumber>
    </recommendedName>
    <alternativeName>
        <fullName evidence="24">24-dehydrocholesterol reductase</fullName>
    </alternativeName>
    <alternativeName>
        <fullName evidence="25">3-beta-hydroxysterol Delta-24-reductase</fullName>
    </alternativeName>
</protein>
<keyword evidence="8" id="KW-0285">Flavoprotein</keyword>
<evidence type="ECO:0000256" key="22">
    <source>
        <dbReference type="ARBA" id="ARBA00052927"/>
    </source>
</evidence>
<keyword evidence="12" id="KW-0274">FAD</keyword>
<evidence type="ECO:0000256" key="24">
    <source>
        <dbReference type="ARBA" id="ARBA00078485"/>
    </source>
</evidence>
<accession>A0AA36FS73</accession>
<evidence type="ECO:0000313" key="28">
    <source>
        <dbReference type="EMBL" id="CAJ0565102.1"/>
    </source>
</evidence>
<dbReference type="InterPro" id="IPR006094">
    <property type="entry name" value="Oxid_FAD_bind_N"/>
</dbReference>
<dbReference type="EMBL" id="CATQJA010000966">
    <property type="protein sequence ID" value="CAJ0565102.1"/>
    <property type="molecule type" value="Genomic_DNA"/>
</dbReference>
<keyword evidence="15" id="KW-0560">Oxidoreductase</keyword>
<evidence type="ECO:0000256" key="20">
    <source>
        <dbReference type="ARBA" id="ARBA00023221"/>
    </source>
</evidence>
<keyword evidence="14 26" id="KW-1133">Transmembrane helix</keyword>
<evidence type="ECO:0000256" key="7">
    <source>
        <dbReference type="ARBA" id="ARBA00022548"/>
    </source>
</evidence>
<comment type="catalytic activity">
    <reaction evidence="22">
        <text>5alpha-cholest-8-en-3beta-ol + NADP(+) = zymosterol + NADPH + H(+)</text>
        <dbReference type="Rhea" id="RHEA:36399"/>
        <dbReference type="ChEBI" id="CHEBI:15378"/>
        <dbReference type="ChEBI" id="CHEBI:16608"/>
        <dbReference type="ChEBI" id="CHEBI:18252"/>
        <dbReference type="ChEBI" id="CHEBI:57783"/>
        <dbReference type="ChEBI" id="CHEBI:58349"/>
        <dbReference type="EC" id="1.3.1.72"/>
    </reaction>
    <physiologicalReaction direction="right-to-left" evidence="22">
        <dbReference type="Rhea" id="RHEA:36401"/>
    </physiologicalReaction>
</comment>
<feature type="transmembrane region" description="Helical" evidence="26">
    <location>
        <begin position="23"/>
        <end position="41"/>
    </location>
</feature>
<keyword evidence="16" id="KW-0333">Golgi apparatus</keyword>
<evidence type="ECO:0000256" key="10">
    <source>
        <dbReference type="ARBA" id="ARBA00022729"/>
    </source>
</evidence>
<dbReference type="InterPro" id="IPR040165">
    <property type="entry name" value="Diminuto-like"/>
</dbReference>
<comment type="subcellular location">
    <subcellularLocation>
        <location evidence="3">Endoplasmic reticulum membrane</location>
        <topology evidence="3">Single-pass membrane protein</topology>
    </subcellularLocation>
    <subcellularLocation>
        <location evidence="2">Golgi apparatus membrane</location>
        <topology evidence="2">Single-pass membrane protein</topology>
    </subcellularLocation>
</comment>
<evidence type="ECO:0000256" key="17">
    <source>
        <dbReference type="ARBA" id="ARBA00023098"/>
    </source>
</evidence>
<evidence type="ECO:0000256" key="6">
    <source>
        <dbReference type="ARBA" id="ARBA00022516"/>
    </source>
</evidence>
<dbReference type="PANTHER" id="PTHR10801">
    <property type="entry name" value="24-DEHYDROCHOLESTEROL REDUCTASE"/>
    <property type="match status" value="1"/>
</dbReference>
<dbReference type="Proteomes" id="UP001177023">
    <property type="component" value="Unassembled WGS sequence"/>
</dbReference>
<gene>
    <name evidence="28" type="ORF">MSPICULIGERA_LOCUS3760</name>
</gene>
<feature type="non-terminal residue" evidence="28">
    <location>
        <position position="1"/>
    </location>
</feature>
<dbReference type="GO" id="GO:0000139">
    <property type="term" value="C:Golgi membrane"/>
    <property type="evidence" value="ECO:0007669"/>
    <property type="project" value="UniProtKB-SubCell"/>
</dbReference>
<organism evidence="28 29">
    <name type="scientific">Mesorhabditis spiculigera</name>
    <dbReference type="NCBI Taxonomy" id="96644"/>
    <lineage>
        <taxon>Eukaryota</taxon>
        <taxon>Metazoa</taxon>
        <taxon>Ecdysozoa</taxon>
        <taxon>Nematoda</taxon>
        <taxon>Chromadorea</taxon>
        <taxon>Rhabditida</taxon>
        <taxon>Rhabditina</taxon>
        <taxon>Rhabditomorpha</taxon>
        <taxon>Rhabditoidea</taxon>
        <taxon>Rhabditidae</taxon>
        <taxon>Mesorhabditinae</taxon>
        <taxon>Mesorhabditis</taxon>
    </lineage>
</organism>
<reference evidence="28" key="1">
    <citation type="submission" date="2023-06" db="EMBL/GenBank/DDBJ databases">
        <authorList>
            <person name="Delattre M."/>
        </authorList>
    </citation>
    <scope>NUCLEOTIDE SEQUENCE</scope>
    <source>
        <strain evidence="28">AF72</strain>
    </source>
</reference>
<keyword evidence="13" id="KW-0521">NADP</keyword>
<keyword evidence="9 26" id="KW-0812">Transmembrane</keyword>
<keyword evidence="11" id="KW-0256">Endoplasmic reticulum</keyword>
<feature type="domain" description="FAD-binding PCMH-type" evidence="27">
    <location>
        <begin position="47"/>
        <end position="227"/>
    </location>
</feature>
<keyword evidence="20" id="KW-0753">Steroid metabolism</keyword>
<evidence type="ECO:0000256" key="8">
    <source>
        <dbReference type="ARBA" id="ARBA00022630"/>
    </source>
</evidence>
<proteinExistence type="predicted"/>
<keyword evidence="7" id="KW-0153">Cholesterol metabolism</keyword>
<evidence type="ECO:0000259" key="27">
    <source>
        <dbReference type="PROSITE" id="PS51387"/>
    </source>
</evidence>
<evidence type="ECO:0000256" key="16">
    <source>
        <dbReference type="ARBA" id="ARBA00023034"/>
    </source>
</evidence>
<sequence>MSGDTFWDRAKARLVPWLEENRGLVILIFVLPASLVFDLFVRFRVWLNRAFLQKHPTHESRVQEIQDRVTAWRTQPTKDRKLLCTARPNWQSLSTTFFDKTKMHQVPVDLHDILSIDEQNLTVTAEPNVTVREACKYLIPKGYTLAVTLEIGDATLGGLAFGVGMTTHSHKVGLYQETIVEYEVVTGDGKVVKVTADNEHSDLFYCLPWSHGTLGLLTSLKLKLVRVKPYVHMTYLPMRQQETLCRQLMKLSGGIDKDFQTPDFLEATVYDKDKAVVMVGTFAEVDTLKKWWKINDVCRWWKPWFYKYVETKFQAGGSEYIPLESYLLRHNRAIFWVVEDMIPFGNHPLFRALFGWLLPPKPAFLKFTTTKAVREMTFAKQVFQDIVMPLDTLDEQIERAVELFEKYPLLVYPCRVYDHQRGAQGQLRAPPKHRLVPGTNYAMFNDLGVYGTPGQVKDHKFYNPTHAMREMEKFTRDVGGYSFLYADIFMTEAEFREMFDLELYEKVRERYHCNDAFPSLYEKVRPEIDVIEIGNEFAKKQN</sequence>
<dbReference type="InterPro" id="IPR016166">
    <property type="entry name" value="FAD-bd_PCMH"/>
</dbReference>
<dbReference type="InterPro" id="IPR016169">
    <property type="entry name" value="FAD-bd_PCMH_sub2"/>
</dbReference>
<evidence type="ECO:0000256" key="15">
    <source>
        <dbReference type="ARBA" id="ARBA00023002"/>
    </source>
</evidence>
<dbReference type="PROSITE" id="PS51387">
    <property type="entry name" value="FAD_PCMH"/>
    <property type="match status" value="1"/>
</dbReference>
<evidence type="ECO:0000256" key="21">
    <source>
        <dbReference type="ARBA" id="ARBA00051033"/>
    </source>
</evidence>
<dbReference type="FunFam" id="3.30.465.10:FF:000032">
    <property type="entry name" value="Delta(24)-sterol reductase"/>
    <property type="match status" value="1"/>
</dbReference>
<keyword evidence="6" id="KW-0444">Lipid biosynthesis</keyword>
<evidence type="ECO:0000256" key="11">
    <source>
        <dbReference type="ARBA" id="ARBA00022824"/>
    </source>
</evidence>
<dbReference type="Gene3D" id="3.30.465.10">
    <property type="match status" value="1"/>
</dbReference>
<dbReference type="EC" id="1.3.1.72" evidence="4"/>
<comment type="caution">
    <text evidence="28">The sequence shown here is derived from an EMBL/GenBank/DDBJ whole genome shotgun (WGS) entry which is preliminary data.</text>
</comment>
<dbReference type="GO" id="GO:0008203">
    <property type="term" value="P:cholesterol metabolic process"/>
    <property type="evidence" value="ECO:0007669"/>
    <property type="project" value="UniProtKB-KW"/>
</dbReference>
<comment type="cofactor">
    <cofactor evidence="1">
        <name>FAD</name>
        <dbReference type="ChEBI" id="CHEBI:57692"/>
    </cofactor>
</comment>
<evidence type="ECO:0000256" key="1">
    <source>
        <dbReference type="ARBA" id="ARBA00001974"/>
    </source>
</evidence>
<evidence type="ECO:0000256" key="5">
    <source>
        <dbReference type="ARBA" id="ARBA00019086"/>
    </source>
</evidence>
<evidence type="ECO:0000256" key="25">
    <source>
        <dbReference type="ARBA" id="ARBA00080612"/>
    </source>
</evidence>
<dbReference type="AlphaFoldDB" id="A0AA36FS73"/>
<keyword evidence="17" id="KW-0443">Lipid metabolism</keyword>
<evidence type="ECO:0000256" key="4">
    <source>
        <dbReference type="ARBA" id="ARBA00012405"/>
    </source>
</evidence>
<dbReference type="PANTHER" id="PTHR10801:SF2">
    <property type="entry name" value="FAD-BINDING PCMH-TYPE DOMAIN-CONTAINING PROTEIN"/>
    <property type="match status" value="1"/>
</dbReference>
<keyword evidence="18 26" id="KW-0472">Membrane</keyword>
<dbReference type="GO" id="GO:0071949">
    <property type="term" value="F:FAD binding"/>
    <property type="evidence" value="ECO:0007669"/>
    <property type="project" value="InterPro"/>
</dbReference>
<dbReference type="Pfam" id="PF01565">
    <property type="entry name" value="FAD_binding_4"/>
    <property type="match status" value="1"/>
</dbReference>
<evidence type="ECO:0000256" key="9">
    <source>
        <dbReference type="ARBA" id="ARBA00022692"/>
    </source>
</evidence>
<evidence type="ECO:0000256" key="23">
    <source>
        <dbReference type="ARBA" id="ARBA00056986"/>
    </source>
</evidence>
<evidence type="ECO:0000256" key="14">
    <source>
        <dbReference type="ARBA" id="ARBA00022989"/>
    </source>
</evidence>
<comment type="function">
    <text evidence="23">Catalyzes the reduction of the delta-24 double bond of sterol intermediates during cholesterol biosynthesis. In addition to its cholesterol-synthesizing activity, can protect cells from oxidative stress by reducing caspase 3 activity during apoptosis induced by oxidative stress. Also protects against amyloid-beta peptide-induced apoptosis.</text>
</comment>
<dbReference type="InterPro" id="IPR036318">
    <property type="entry name" value="FAD-bd_PCMH-like_sf"/>
</dbReference>
<name>A0AA36FS73_9BILA</name>
<keyword evidence="10" id="KW-0732">Signal</keyword>
<evidence type="ECO:0000256" key="26">
    <source>
        <dbReference type="SAM" id="Phobius"/>
    </source>
</evidence>
<dbReference type="GO" id="GO:0005789">
    <property type="term" value="C:endoplasmic reticulum membrane"/>
    <property type="evidence" value="ECO:0007669"/>
    <property type="project" value="UniProtKB-SubCell"/>
</dbReference>
<evidence type="ECO:0000256" key="2">
    <source>
        <dbReference type="ARBA" id="ARBA00004194"/>
    </source>
</evidence>
<comment type="catalytic activity">
    <reaction evidence="21">
        <text>lanosterol + NADPH + H(+) = 24,25-dihydrolanosterol + NADP(+)</text>
        <dbReference type="Rhea" id="RHEA:33919"/>
        <dbReference type="ChEBI" id="CHEBI:15378"/>
        <dbReference type="ChEBI" id="CHEBI:16521"/>
        <dbReference type="ChEBI" id="CHEBI:28113"/>
        <dbReference type="ChEBI" id="CHEBI:57783"/>
        <dbReference type="ChEBI" id="CHEBI:58349"/>
    </reaction>
    <physiologicalReaction direction="left-to-right" evidence="21">
        <dbReference type="Rhea" id="RHEA:33920"/>
    </physiologicalReaction>
</comment>
<dbReference type="GO" id="GO:0050614">
    <property type="term" value="F:Delta24-sterol reductase activity"/>
    <property type="evidence" value="ECO:0007669"/>
    <property type="project" value="UniProtKB-EC"/>
</dbReference>
<keyword evidence="19" id="KW-1207">Sterol metabolism</keyword>
<dbReference type="SUPFAM" id="SSF56176">
    <property type="entry name" value="FAD-binding/transporter-associated domain-like"/>
    <property type="match status" value="1"/>
</dbReference>
<evidence type="ECO:0000256" key="3">
    <source>
        <dbReference type="ARBA" id="ARBA00004389"/>
    </source>
</evidence>